<comment type="similarity">
    <text evidence="1">Belongs to the bacterial ribosomal protein bL34 family.</text>
</comment>
<dbReference type="AlphaFoldDB" id="A0A9P9W8U2"/>
<evidence type="ECO:0008006" key="7">
    <source>
        <dbReference type="Google" id="ProtNLM"/>
    </source>
</evidence>
<reference evidence="5" key="1">
    <citation type="submission" date="2021-03" db="EMBL/GenBank/DDBJ databases">
        <title>Revisited historic fungal species revealed as producer of novel bioactive compounds through whole genome sequencing and comparative genomics.</title>
        <authorList>
            <person name="Vignolle G.A."/>
            <person name="Hochenegger N."/>
            <person name="Mach R.L."/>
            <person name="Mach-Aigner A.R."/>
            <person name="Javad Rahimi M."/>
            <person name="Salim K.A."/>
            <person name="Chan C.M."/>
            <person name="Lim L.B.L."/>
            <person name="Cai F."/>
            <person name="Druzhinina I.S."/>
            <person name="U'Ren J.M."/>
            <person name="Derntl C."/>
        </authorList>
    </citation>
    <scope>NUCLEOTIDE SEQUENCE</scope>
    <source>
        <strain evidence="5">TUCIM 5799</strain>
    </source>
</reference>
<dbReference type="GO" id="GO:0005840">
    <property type="term" value="C:ribosome"/>
    <property type="evidence" value="ECO:0007669"/>
    <property type="project" value="UniProtKB-KW"/>
</dbReference>
<accession>A0A9P9W8U2</accession>
<dbReference type="GO" id="GO:1990904">
    <property type="term" value="C:ribonucleoprotein complex"/>
    <property type="evidence" value="ECO:0007669"/>
    <property type="project" value="UniProtKB-KW"/>
</dbReference>
<dbReference type="GO" id="GO:0006412">
    <property type="term" value="P:translation"/>
    <property type="evidence" value="ECO:0007669"/>
    <property type="project" value="InterPro"/>
</dbReference>
<dbReference type="Proteomes" id="UP000829685">
    <property type="component" value="Unassembled WGS sequence"/>
</dbReference>
<evidence type="ECO:0000313" key="6">
    <source>
        <dbReference type="Proteomes" id="UP000829685"/>
    </source>
</evidence>
<dbReference type="GO" id="GO:0003735">
    <property type="term" value="F:structural constituent of ribosome"/>
    <property type="evidence" value="ECO:0007669"/>
    <property type="project" value="InterPro"/>
</dbReference>
<proteinExistence type="inferred from homology"/>
<sequence>MSYFAVDGGVNARTARLRLESKFPGVKLYEAAPESHTRHSRRAISTTTRLFKSQAQRKQSPRRSPLAKPSRISPTTAQYSTMAPITSSARVALSRATCSARTATANTQCLFTKRTFTTLPTLRPTLNCPSRTSGVFRQSTPSLSLSPSILSTASSEDATGATLDLVPRGAITSHPALGVGSQIRCGPRPTMAKTSRLIRKRRHGFLSRVRTRTGRRTLQRRRTKGRHTLSN</sequence>
<evidence type="ECO:0000256" key="1">
    <source>
        <dbReference type="ARBA" id="ARBA00010111"/>
    </source>
</evidence>
<feature type="compositionally biased region" description="Polar residues" evidence="4">
    <location>
        <begin position="43"/>
        <end position="58"/>
    </location>
</feature>
<evidence type="ECO:0000313" key="5">
    <source>
        <dbReference type="EMBL" id="KAI1850779.1"/>
    </source>
</evidence>
<evidence type="ECO:0000256" key="4">
    <source>
        <dbReference type="SAM" id="MobiDB-lite"/>
    </source>
</evidence>
<dbReference type="EMBL" id="JAFIMR010000068">
    <property type="protein sequence ID" value="KAI1850779.1"/>
    <property type="molecule type" value="Genomic_DNA"/>
</dbReference>
<evidence type="ECO:0000256" key="3">
    <source>
        <dbReference type="ARBA" id="ARBA00023274"/>
    </source>
</evidence>
<dbReference type="OrthoDB" id="431691at2759"/>
<dbReference type="Pfam" id="PF00468">
    <property type="entry name" value="Ribosomal_L34"/>
    <property type="match status" value="1"/>
</dbReference>
<keyword evidence="2" id="KW-0689">Ribosomal protein</keyword>
<keyword evidence="3" id="KW-0687">Ribonucleoprotein</keyword>
<gene>
    <name evidence="5" type="ORF">JX265_013342</name>
</gene>
<feature type="region of interest" description="Disordered" evidence="4">
    <location>
        <begin position="33"/>
        <end position="78"/>
    </location>
</feature>
<feature type="region of interest" description="Disordered" evidence="4">
    <location>
        <begin position="211"/>
        <end position="231"/>
    </location>
</feature>
<evidence type="ECO:0000256" key="2">
    <source>
        <dbReference type="ARBA" id="ARBA00022980"/>
    </source>
</evidence>
<organism evidence="5 6">
    <name type="scientific">Neoarthrinium moseri</name>
    <dbReference type="NCBI Taxonomy" id="1658444"/>
    <lineage>
        <taxon>Eukaryota</taxon>
        <taxon>Fungi</taxon>
        <taxon>Dikarya</taxon>
        <taxon>Ascomycota</taxon>
        <taxon>Pezizomycotina</taxon>
        <taxon>Sordariomycetes</taxon>
        <taxon>Xylariomycetidae</taxon>
        <taxon>Amphisphaeriales</taxon>
        <taxon>Apiosporaceae</taxon>
        <taxon>Neoarthrinium</taxon>
    </lineage>
</organism>
<comment type="caution">
    <text evidence="5">The sequence shown here is derived from an EMBL/GenBank/DDBJ whole genome shotgun (WGS) entry which is preliminary data.</text>
</comment>
<name>A0A9P9W8U2_9PEZI</name>
<dbReference type="InterPro" id="IPR000271">
    <property type="entry name" value="Ribosomal_bL34"/>
</dbReference>
<protein>
    <recommendedName>
        <fullName evidence="7">Ribosomal protein L34</fullName>
    </recommendedName>
</protein>
<dbReference type="Gene3D" id="1.10.287.3980">
    <property type="match status" value="1"/>
</dbReference>
<keyword evidence="6" id="KW-1185">Reference proteome</keyword>